<proteinExistence type="predicted"/>
<dbReference type="Proteomes" id="UP000488299">
    <property type="component" value="Unassembled WGS sequence"/>
</dbReference>
<dbReference type="SUPFAM" id="SSF54001">
    <property type="entry name" value="Cysteine proteinases"/>
    <property type="match status" value="1"/>
</dbReference>
<accession>A0A7J5U5H5</accession>
<feature type="domain" description="DUF3857" evidence="1">
    <location>
        <begin position="50"/>
        <end position="212"/>
    </location>
</feature>
<dbReference type="AlphaFoldDB" id="A0A7J5U5H5"/>
<dbReference type="InterPro" id="IPR038765">
    <property type="entry name" value="Papain-like_cys_pep_sf"/>
</dbReference>
<comment type="caution">
    <text evidence="2">The sequence shown here is derived from an EMBL/GenBank/DDBJ whole genome shotgun (WGS) entry which is preliminary data.</text>
</comment>
<dbReference type="InterPro" id="IPR024618">
    <property type="entry name" value="DUF3857"/>
</dbReference>
<organism evidence="2 3">
    <name type="scientific">Rudanella paleaurantiibacter</name>
    <dbReference type="NCBI Taxonomy" id="2614655"/>
    <lineage>
        <taxon>Bacteria</taxon>
        <taxon>Pseudomonadati</taxon>
        <taxon>Bacteroidota</taxon>
        <taxon>Cytophagia</taxon>
        <taxon>Cytophagales</taxon>
        <taxon>Cytophagaceae</taxon>
        <taxon>Rudanella</taxon>
    </lineage>
</organism>
<dbReference type="Gene3D" id="2.60.120.1130">
    <property type="match status" value="1"/>
</dbReference>
<evidence type="ECO:0000313" key="3">
    <source>
        <dbReference type="Proteomes" id="UP000488299"/>
    </source>
</evidence>
<dbReference type="EMBL" id="WELI01000001">
    <property type="protein sequence ID" value="KAB7733094.1"/>
    <property type="molecule type" value="Genomic_DNA"/>
</dbReference>
<gene>
    <name evidence="2" type="ORF">F5984_03920</name>
</gene>
<keyword evidence="3" id="KW-1185">Reference proteome</keyword>
<dbReference type="Gene3D" id="3.10.620.30">
    <property type="match status" value="1"/>
</dbReference>
<evidence type="ECO:0000313" key="2">
    <source>
        <dbReference type="EMBL" id="KAB7733094.1"/>
    </source>
</evidence>
<name>A0A7J5U5H5_9BACT</name>
<reference evidence="2 3" key="1">
    <citation type="submission" date="2019-10" db="EMBL/GenBank/DDBJ databases">
        <title>Rudanella paleaurantiibacter sp. nov., isolated from sludge.</title>
        <authorList>
            <person name="Xu S.Q."/>
        </authorList>
    </citation>
    <scope>NUCLEOTIDE SEQUENCE [LARGE SCALE GENOMIC DNA]</scope>
    <source>
        <strain evidence="2 3">HX-22-17</strain>
    </source>
</reference>
<sequence length="639" mass="71964">MKKLFLWLLALPTLGVAQDEYRASAIPAPLHTNAHAVIRRHETVFTVKAPGEATHRVRTVVTVLDAKGDDQAQLVVRYDKLSRVDDIWGALYGADGGLIKKLRKADIDDRSAYDGVSFLTDNRLKQAIFPRQPSYPYTVEFVYETTERNLMFYPTWTPQSDENVSLEQATLTMVMPTNMPLRYKEVNMKTPVERVAGNQQTVYRWAIQNQPALQLEPMAPPASELLSTVYTAPTTFEVQGYAGVMQSWRDLGRFYYLLNRDRDQIPDALRQRVVQLTANEPTALGKIKKVYELVQQSTRYVSVQLGIGGWQTIEAGKVADTQYGDCKALTNYTRALLKAAGIPAIDALVRAGNGAPDIRTDFPSFQFNHVILCVPINQDTLYLECTDQSGVMGYNGTFTGGRHVLLVTPDGGKLTQTRHYSPTDNRQVRRIDVVLTADGNATAEARNLYTGIQQESRAQALVSKSQTEQRNWLLQRIVIPNYELTNFLLTEHRTPIPAVSENLTLSVRKWATPSGARLFLPLNLMSALDPVTPASAPRQFELDLDANWDWQDTDTVSYQLPASYTPEFMPAPVSIRSKFGDYTAQVSLKDGRLIYMRQITVRRGRHPASAYAEWVDFRRRAARQDKVQVVLVKQEVATK</sequence>
<protein>
    <submittedName>
        <fullName evidence="2">DUF3857 domain-containing protein</fullName>
    </submittedName>
</protein>
<dbReference type="Gene3D" id="2.60.40.3140">
    <property type="match status" value="1"/>
</dbReference>
<dbReference type="RefSeq" id="WP_152122934.1">
    <property type="nucleotide sequence ID" value="NZ_WELI01000001.1"/>
</dbReference>
<evidence type="ECO:0000259" key="1">
    <source>
        <dbReference type="Pfam" id="PF12969"/>
    </source>
</evidence>
<dbReference type="Pfam" id="PF12969">
    <property type="entry name" value="DUF3857"/>
    <property type="match status" value="1"/>
</dbReference>